<accession>A0A100IT91</accession>
<dbReference type="InterPro" id="IPR011701">
    <property type="entry name" value="MFS"/>
</dbReference>
<feature type="transmembrane region" description="Helical" evidence="8">
    <location>
        <begin position="478"/>
        <end position="498"/>
    </location>
</feature>
<evidence type="ECO:0000256" key="1">
    <source>
        <dbReference type="ARBA" id="ARBA00004141"/>
    </source>
</evidence>
<protein>
    <submittedName>
        <fullName evidence="10">Pantothenate transporter</fullName>
    </submittedName>
</protein>
<keyword evidence="6 8" id="KW-1133">Transmembrane helix</keyword>
<dbReference type="PANTHER" id="PTHR43791">
    <property type="entry name" value="PERMEASE-RELATED"/>
    <property type="match status" value="1"/>
</dbReference>
<evidence type="ECO:0000313" key="10">
    <source>
        <dbReference type="EMBL" id="GAQ46918.1"/>
    </source>
</evidence>
<dbReference type="InterPro" id="IPR007325">
    <property type="entry name" value="KFase/CYL"/>
</dbReference>
<dbReference type="VEuPathDB" id="FungiDB:ATCC64974_11500"/>
<feature type="transmembrane region" description="Helical" evidence="8">
    <location>
        <begin position="380"/>
        <end position="397"/>
    </location>
</feature>
<feature type="transmembrane region" description="Helical" evidence="8">
    <location>
        <begin position="451"/>
        <end position="472"/>
    </location>
</feature>
<dbReference type="VEuPathDB" id="FungiDB:ASPNIDRAFT2_1150148"/>
<evidence type="ECO:0000256" key="8">
    <source>
        <dbReference type="SAM" id="Phobius"/>
    </source>
</evidence>
<evidence type="ECO:0000256" key="4">
    <source>
        <dbReference type="ARBA" id="ARBA00022448"/>
    </source>
</evidence>
<dbReference type="SUPFAM" id="SSF103473">
    <property type="entry name" value="MFS general substrate transporter"/>
    <property type="match status" value="1"/>
</dbReference>
<dbReference type="GO" id="GO:0004061">
    <property type="term" value="F:arylformamidase activity"/>
    <property type="evidence" value="ECO:0007669"/>
    <property type="project" value="InterPro"/>
</dbReference>
<dbReference type="FunFam" id="1.20.1250.20:FF:000057">
    <property type="entry name" value="MFS general substrate transporter"/>
    <property type="match status" value="1"/>
</dbReference>
<dbReference type="PaxDb" id="5061-CADANGAP00001429"/>
<feature type="transmembrane region" description="Helical" evidence="8">
    <location>
        <begin position="510"/>
        <end position="532"/>
    </location>
</feature>
<dbReference type="InterPro" id="IPR037175">
    <property type="entry name" value="KFase_sf"/>
</dbReference>
<evidence type="ECO:0000256" key="7">
    <source>
        <dbReference type="ARBA" id="ARBA00023136"/>
    </source>
</evidence>
<comment type="similarity">
    <text evidence="2">Belongs to the Cyclase 1 superfamily.</text>
</comment>
<dbReference type="Proteomes" id="UP000068243">
    <property type="component" value="Unassembled WGS sequence"/>
</dbReference>
<gene>
    <name evidence="10" type="ORF">ABL_09579</name>
</gene>
<dbReference type="SUPFAM" id="SSF102198">
    <property type="entry name" value="Putative cyclase"/>
    <property type="match status" value="1"/>
</dbReference>
<dbReference type="InterPro" id="IPR036259">
    <property type="entry name" value="MFS_trans_sf"/>
</dbReference>
<evidence type="ECO:0000256" key="5">
    <source>
        <dbReference type="ARBA" id="ARBA00022692"/>
    </source>
</evidence>
<evidence type="ECO:0000256" key="2">
    <source>
        <dbReference type="ARBA" id="ARBA00007865"/>
    </source>
</evidence>
<reference evidence="11" key="1">
    <citation type="journal article" date="2016" name="Genome Announc.">
        <title>Draft genome sequence of Aspergillus niger strain An76.</title>
        <authorList>
            <person name="Gong W."/>
            <person name="Cheng Z."/>
            <person name="Zhang H."/>
            <person name="Liu L."/>
            <person name="Gao P."/>
            <person name="Wang L."/>
        </authorList>
    </citation>
    <scope>NUCLEOTIDE SEQUENCE [LARGE SCALE GENOMIC DNA]</scope>
    <source>
        <strain evidence="11">An76</strain>
    </source>
</reference>
<feature type="transmembrane region" description="Helical" evidence="8">
    <location>
        <begin position="773"/>
        <end position="794"/>
    </location>
</feature>
<feature type="domain" description="Major facilitator superfamily (MFS) profile" evidence="9">
    <location>
        <begin position="384"/>
        <end position="800"/>
    </location>
</feature>
<dbReference type="InterPro" id="IPR020846">
    <property type="entry name" value="MFS_dom"/>
</dbReference>
<dbReference type="Pfam" id="PF04199">
    <property type="entry name" value="Cyclase"/>
    <property type="match status" value="1"/>
</dbReference>
<proteinExistence type="inferred from homology"/>
<dbReference type="VEuPathDB" id="FungiDB:ASPNIDRAFT2_1207097"/>
<comment type="similarity">
    <text evidence="3">Belongs to the major facilitator superfamily.</text>
</comment>
<dbReference type="VEuPathDB" id="FungiDB:An01g14900"/>
<dbReference type="PROSITE" id="PS50850">
    <property type="entry name" value="MFS"/>
    <property type="match status" value="1"/>
</dbReference>
<dbReference type="VEuPathDB" id="FungiDB:M747DRAFT_332651"/>
<dbReference type="AlphaFoldDB" id="A0A100IT91"/>
<evidence type="ECO:0000256" key="6">
    <source>
        <dbReference type="ARBA" id="ARBA00022989"/>
    </source>
</evidence>
<keyword evidence="7 8" id="KW-0472">Membrane</keyword>
<dbReference type="VEuPathDB" id="FungiDB:An01g14890"/>
<organism evidence="10 11">
    <name type="scientific">Aspergillus niger</name>
    <dbReference type="NCBI Taxonomy" id="5061"/>
    <lineage>
        <taxon>Eukaryota</taxon>
        <taxon>Fungi</taxon>
        <taxon>Dikarya</taxon>
        <taxon>Ascomycota</taxon>
        <taxon>Pezizomycotina</taxon>
        <taxon>Eurotiomycetes</taxon>
        <taxon>Eurotiomycetidae</taxon>
        <taxon>Eurotiales</taxon>
        <taxon>Aspergillaceae</taxon>
        <taxon>Aspergillus</taxon>
        <taxon>Aspergillus subgen. Circumdati</taxon>
    </lineage>
</organism>
<keyword evidence="4" id="KW-0813">Transport</keyword>
<dbReference type="Gene3D" id="1.20.1250.20">
    <property type="entry name" value="MFS general substrate transporter like domains"/>
    <property type="match status" value="2"/>
</dbReference>
<sequence>MPFSKKPAFDDLPLDKSGPPGNAWGLFGPDDQCGMLNLLTPDRTRAAASEIRDGIRISTDWPLDRITTPAFNRVPFAQTISNIAPTSVNDDILHFNTQSSSQWDGLRHFGYQEQRLYFNGRTLDDILTTKVNGIHGAYFHPQMAILDKFILMVHAAWVETGGIIGRGVLLDYVAWAEANHVPVKPFTSQSITVAVLEEVAQAQGTELKPGDILFIRAGWGRGYAQLSQDEISAMAIISTPPAIGIESSEATLRWLWEKEFAAVASDTPSFEAWPCQDFNYWLHEWLLAGWGLPIGEMFDLEQLSEECRKRQRWSFFFTSVPLKPRQYIPTSSDSMAEIDNKASSRHVESTGKPLDLVDESFEGLTPEEERALEKRLVRKIDLHLISSLFLLFIFNILDRSNIANARLGGLQEDLGLSDTQYQTAVAIMFVGYLVGQVPSNILLTRLKPSRYIPAAIFVWGGISICMAAVHGYAGIICVRIFLGFAESPFFPGALLLISSWYKPSEIAVRVAVVYCGNTIANGFGSMFAAGVMSGLNGKGGLEGWRWLFIIEGAGTMVAGLLAVALLPDFPRSGQRKWLSEQEQRFSEWRLARAANDEVDENGSIREGLRDALLDPKAWMLILIQVCQLTSQSWTYFFPTIVKTLGFSNIITLLITAPVYVFGFITALGNSFIANRTSQRAVLIAWPLIIDIVGNVMVISSRATAVRYIGMFLMCAGSYSAFNVVQAWIASTIPRTRTKRAIVYALVNLFGNSSNIYGSYFFPTSDSPQYRPGGITLSAFAAAGIVLTGLLALYLHTLNVKAQKAEEEDGQIRYKYIW</sequence>
<comment type="subcellular location">
    <subcellularLocation>
        <location evidence="1">Membrane</location>
        <topology evidence="1">Multi-pass membrane protein</topology>
    </subcellularLocation>
</comment>
<dbReference type="EMBL" id="BCMY01000023">
    <property type="protein sequence ID" value="GAQ46918.1"/>
    <property type="molecule type" value="Genomic_DNA"/>
</dbReference>
<feature type="transmembrane region" description="Helical" evidence="8">
    <location>
        <begin position="740"/>
        <end position="761"/>
    </location>
</feature>
<feature type="transmembrane region" description="Helical" evidence="8">
    <location>
        <begin position="649"/>
        <end position="668"/>
    </location>
</feature>
<evidence type="ECO:0000256" key="3">
    <source>
        <dbReference type="ARBA" id="ARBA00008335"/>
    </source>
</evidence>
<dbReference type="VEuPathDB" id="FungiDB:ATCC64974_11510"/>
<dbReference type="Gene3D" id="3.50.30.50">
    <property type="entry name" value="Putative cyclase"/>
    <property type="match status" value="1"/>
</dbReference>
<dbReference type="GO" id="GO:0019441">
    <property type="term" value="P:L-tryptophan catabolic process to kynurenine"/>
    <property type="evidence" value="ECO:0007669"/>
    <property type="project" value="InterPro"/>
</dbReference>
<dbReference type="GO" id="GO:0022857">
    <property type="term" value="F:transmembrane transporter activity"/>
    <property type="evidence" value="ECO:0007669"/>
    <property type="project" value="InterPro"/>
</dbReference>
<feature type="transmembrane region" description="Helical" evidence="8">
    <location>
        <begin position="680"/>
        <end position="698"/>
    </location>
</feature>
<name>A0A100IT91_ASPNG</name>
<comment type="caution">
    <text evidence="10">The sequence shown here is derived from an EMBL/GenBank/DDBJ whole genome shotgun (WGS) entry which is preliminary data.</text>
</comment>
<dbReference type="GO" id="GO:0016020">
    <property type="term" value="C:membrane"/>
    <property type="evidence" value="ECO:0007669"/>
    <property type="project" value="UniProtKB-SubCell"/>
</dbReference>
<dbReference type="PANTHER" id="PTHR43791:SF92">
    <property type="entry name" value="AGL026WP"/>
    <property type="match status" value="1"/>
</dbReference>
<keyword evidence="5 8" id="KW-0812">Transmembrane</keyword>
<dbReference type="FunFam" id="1.20.1250.20:FF:000013">
    <property type="entry name" value="MFS general substrate transporter"/>
    <property type="match status" value="1"/>
</dbReference>
<evidence type="ECO:0000259" key="9">
    <source>
        <dbReference type="PROSITE" id="PS50850"/>
    </source>
</evidence>
<dbReference type="VEuPathDB" id="FungiDB:M747DRAFT_262398"/>
<feature type="transmembrane region" description="Helical" evidence="8">
    <location>
        <begin position="544"/>
        <end position="566"/>
    </location>
</feature>
<dbReference type="OrthoDB" id="2250022at2759"/>
<dbReference type="Pfam" id="PF07690">
    <property type="entry name" value="MFS_1"/>
    <property type="match status" value="1"/>
</dbReference>
<evidence type="ECO:0000313" key="11">
    <source>
        <dbReference type="Proteomes" id="UP000068243"/>
    </source>
</evidence>